<evidence type="ECO:0000256" key="4">
    <source>
        <dbReference type="ARBA" id="ARBA00022679"/>
    </source>
</evidence>
<feature type="binding site" evidence="6">
    <location>
        <position position="133"/>
    </location>
    <ligand>
        <name>orotate</name>
        <dbReference type="ChEBI" id="CHEBI:30839"/>
    </ligand>
</feature>
<protein>
    <recommendedName>
        <fullName evidence="2 6">Orotate phosphoribosyltransferase</fullName>
        <shortName evidence="6">OPRT</shortName>
        <shortName evidence="6">OPRTase</shortName>
        <ecNumber evidence="2 6">2.4.2.10</ecNumber>
    </recommendedName>
</protein>
<evidence type="ECO:0000313" key="9">
    <source>
        <dbReference type="Proteomes" id="UP000006454"/>
    </source>
</evidence>
<evidence type="ECO:0000313" key="8">
    <source>
        <dbReference type="EMBL" id="EAA25102.1"/>
    </source>
</evidence>
<dbReference type="EC" id="2.4.2.10" evidence="2 6"/>
<dbReference type="InterPro" id="IPR029057">
    <property type="entry name" value="PRTase-like"/>
</dbReference>
<proteinExistence type="inferred from homology"/>
<dbReference type="UniPathway" id="UPA00070">
    <property type="reaction ID" value="UER00119"/>
</dbReference>
<comment type="catalytic activity">
    <reaction evidence="6">
        <text>orotidine 5'-phosphate + diphosphate = orotate + 5-phospho-alpha-D-ribose 1-diphosphate</text>
        <dbReference type="Rhea" id="RHEA:10380"/>
        <dbReference type="ChEBI" id="CHEBI:30839"/>
        <dbReference type="ChEBI" id="CHEBI:33019"/>
        <dbReference type="ChEBI" id="CHEBI:57538"/>
        <dbReference type="ChEBI" id="CHEBI:58017"/>
        <dbReference type="EC" id="2.4.2.10"/>
    </reaction>
</comment>
<reference evidence="8 9" key="1">
    <citation type="journal article" date="2003" name="Genome Res.">
        <title>Genome analysis of F. nucleatum sub spp vincentii and its comparison with the genome of F. nucleatum ATCC 25586.</title>
        <authorList>
            <person name="Kapatral V."/>
            <person name="Ivanova N."/>
            <person name="Anderson I."/>
            <person name="Reznik G."/>
            <person name="Bhattacharyya A."/>
            <person name="Gardner W.L."/>
            <person name="Mikhailova N."/>
            <person name="Lapidus A."/>
            <person name="Larsen N."/>
            <person name="D'Souza M."/>
            <person name="Walunas T."/>
            <person name="Haselkorn R."/>
            <person name="Overbeek R."/>
            <person name="Kyrpides N."/>
        </authorList>
    </citation>
    <scope>NUCLEOTIDE SEQUENCE [LARGE SCALE GENOMIC DNA]</scope>
    <source>
        <strain evidence="8 9">ATCC 49256</strain>
    </source>
</reference>
<organism evidence="8 9">
    <name type="scientific">Fusobacterium vincentii ATCC 49256</name>
    <dbReference type="NCBI Taxonomy" id="209882"/>
    <lineage>
        <taxon>Bacteria</taxon>
        <taxon>Fusobacteriati</taxon>
        <taxon>Fusobacteriota</taxon>
        <taxon>Fusobacteriia</taxon>
        <taxon>Fusobacteriales</taxon>
        <taxon>Fusobacteriaceae</taxon>
        <taxon>Fusobacterium</taxon>
    </lineage>
</organism>
<dbReference type="GO" id="GO:0000287">
    <property type="term" value="F:magnesium ion binding"/>
    <property type="evidence" value="ECO:0007669"/>
    <property type="project" value="UniProtKB-UniRule"/>
</dbReference>
<evidence type="ECO:0000256" key="2">
    <source>
        <dbReference type="ARBA" id="ARBA00011971"/>
    </source>
</evidence>
<evidence type="ECO:0000256" key="1">
    <source>
        <dbReference type="ARBA" id="ARBA00004889"/>
    </source>
</evidence>
<feature type="binding site" evidence="6">
    <location>
        <position position="103"/>
    </location>
    <ligand>
        <name>5-phospho-alpha-D-ribose 1-diphosphate</name>
        <dbReference type="ChEBI" id="CHEBI:58017"/>
        <note>ligand shared between dimeric partners</note>
    </ligand>
</feature>
<comment type="function">
    <text evidence="6">Catalyzes the transfer of a ribosyl phosphate group from 5-phosphoribose 1-diphosphate to orotate, leading to the formation of orotidine monophosphate (OMP).</text>
</comment>
<dbReference type="GO" id="GO:0004588">
    <property type="term" value="F:orotate phosphoribosyltransferase activity"/>
    <property type="evidence" value="ECO:0007669"/>
    <property type="project" value="UniProtKB-UniRule"/>
</dbReference>
<evidence type="ECO:0000256" key="5">
    <source>
        <dbReference type="ARBA" id="ARBA00022975"/>
    </source>
</evidence>
<dbReference type="Gene3D" id="3.40.50.2020">
    <property type="match status" value="1"/>
</dbReference>
<evidence type="ECO:0000256" key="6">
    <source>
        <dbReference type="HAMAP-Rule" id="MF_01208"/>
    </source>
</evidence>
<accession>Q7P838</accession>
<comment type="cofactor">
    <cofactor evidence="6">
        <name>Mg(2+)</name>
        <dbReference type="ChEBI" id="CHEBI:18420"/>
    </cofactor>
</comment>
<feature type="binding site" evidence="6">
    <location>
        <position position="109"/>
    </location>
    <ligand>
        <name>5-phospho-alpha-D-ribose 1-diphosphate</name>
        <dbReference type="ChEBI" id="CHEBI:58017"/>
        <note>ligand shared between dimeric partners</note>
    </ligand>
</feature>
<dbReference type="Proteomes" id="UP000006454">
    <property type="component" value="Unassembled WGS sequence"/>
</dbReference>
<keyword evidence="6" id="KW-0460">Magnesium</keyword>
<keyword evidence="5 6" id="KW-0665">Pyrimidine biosynthesis</keyword>
<comment type="caution">
    <text evidence="8">The sequence shown here is derived from an EMBL/GenBank/DDBJ whole genome shotgun (WGS) entry which is preliminary data.</text>
</comment>
<dbReference type="SUPFAM" id="SSF53271">
    <property type="entry name" value="PRTase-like"/>
    <property type="match status" value="1"/>
</dbReference>
<dbReference type="GO" id="GO:0019856">
    <property type="term" value="P:pyrimidine nucleobase biosynthetic process"/>
    <property type="evidence" value="ECO:0007669"/>
    <property type="project" value="TreeGrafter"/>
</dbReference>
<keyword evidence="3 6" id="KW-0328">Glycosyltransferase</keyword>
<comment type="similarity">
    <text evidence="6">Belongs to the purine/pyrimidine phosphoribosyltransferase family. PyrE subfamily.</text>
</comment>
<dbReference type="GO" id="GO:0044205">
    <property type="term" value="P:'de novo' UMP biosynthetic process"/>
    <property type="evidence" value="ECO:0007669"/>
    <property type="project" value="UniProtKB-UniRule"/>
</dbReference>
<dbReference type="Pfam" id="PF00156">
    <property type="entry name" value="Pribosyltran"/>
    <property type="match status" value="1"/>
</dbReference>
<keyword evidence="4 6" id="KW-0808">Transferase</keyword>
<comment type="caution">
    <text evidence="6">Lacks conserved residue(s) required for the propagation of feature annotation.</text>
</comment>
<evidence type="ECO:0000256" key="3">
    <source>
        <dbReference type="ARBA" id="ARBA00022676"/>
    </source>
</evidence>
<feature type="domain" description="Phosphoribosyltransferase" evidence="7">
    <location>
        <begin position="55"/>
        <end position="171"/>
    </location>
</feature>
<dbReference type="InterPro" id="IPR023031">
    <property type="entry name" value="OPRT"/>
</dbReference>
<feature type="binding site" description="in other chain" evidence="6">
    <location>
        <begin position="129"/>
        <end position="137"/>
    </location>
    <ligand>
        <name>5-phospho-alpha-D-ribose 1-diphosphate</name>
        <dbReference type="ChEBI" id="CHEBI:58017"/>
        <note>ligand shared between dimeric partners</note>
    </ligand>
</feature>
<evidence type="ECO:0000259" key="7">
    <source>
        <dbReference type="Pfam" id="PF00156"/>
    </source>
</evidence>
<dbReference type="InterPro" id="IPR004467">
    <property type="entry name" value="Or_phspho_trans_dom"/>
</dbReference>
<dbReference type="EMBL" id="AABF01000005">
    <property type="protein sequence ID" value="EAA25102.1"/>
    <property type="molecule type" value="Genomic_DNA"/>
</dbReference>
<gene>
    <name evidence="6" type="primary">pyrE</name>
    <name evidence="8" type="ORF">FNV2206</name>
</gene>
<dbReference type="NCBIfam" id="TIGR00336">
    <property type="entry name" value="pyrE"/>
    <property type="match status" value="1"/>
</dbReference>
<dbReference type="AlphaFoldDB" id="Q7P838"/>
<comment type="pathway">
    <text evidence="1 6">Pyrimidine metabolism; UMP biosynthesis via de novo pathway; UMP from orotate: step 1/2.</text>
</comment>
<dbReference type="PANTHER" id="PTHR19278">
    <property type="entry name" value="OROTATE PHOSPHORIBOSYLTRANSFERASE"/>
    <property type="match status" value="1"/>
</dbReference>
<name>Q7P838_FUSVC</name>
<comment type="subunit">
    <text evidence="6">Homodimer.</text>
</comment>
<dbReference type="InterPro" id="IPR000836">
    <property type="entry name" value="PRTase_dom"/>
</dbReference>
<dbReference type="CDD" id="cd06223">
    <property type="entry name" value="PRTases_typeI"/>
    <property type="match status" value="1"/>
</dbReference>
<sequence length="211" mass="23817">MKWGINMLDREIIKALLEIKAVELRVDKENWFTWASGIKSPIYCDNRLTMSYPKIRKQIAEGFVKKIKELYPNVDYIVGTATAGIPHAAWISDIMELPMLYVRGSAKDHGKTNQIEGKFEKGKKVVVVEDLISTGKSSVLAAQVLQEAGLEVLGVIAIFSYNLNKAKEKFDEAKIPFTTLTNYDVLLELAKETGLIGDRENKILVDWRNNL</sequence>
<dbReference type="PANTHER" id="PTHR19278:SF9">
    <property type="entry name" value="URIDINE 5'-MONOPHOSPHATE SYNTHASE"/>
    <property type="match status" value="1"/>
</dbReference>
<dbReference type="HAMAP" id="MF_01208">
    <property type="entry name" value="PyrE"/>
    <property type="match status" value="1"/>
</dbReference>
<feature type="binding site" evidence="6">
    <location>
        <position position="107"/>
    </location>
    <ligand>
        <name>5-phospho-alpha-D-ribose 1-diphosphate</name>
        <dbReference type="ChEBI" id="CHEBI:58017"/>
        <note>ligand shared between dimeric partners</note>
    </ligand>
</feature>